<dbReference type="Pfam" id="PF00378">
    <property type="entry name" value="ECH_1"/>
    <property type="match status" value="1"/>
</dbReference>
<reference evidence="12" key="1">
    <citation type="submission" date="2021-02" db="EMBL/GenBank/DDBJ databases">
        <authorList>
            <person name="Dougan E. K."/>
            <person name="Rhodes N."/>
            <person name="Thang M."/>
            <person name="Chan C."/>
        </authorList>
    </citation>
    <scope>NUCLEOTIDE SEQUENCE</scope>
</reference>
<evidence type="ECO:0000256" key="8">
    <source>
        <dbReference type="SAM" id="MobiDB-lite"/>
    </source>
</evidence>
<keyword evidence="5" id="KW-0274">FAD</keyword>
<evidence type="ECO:0000313" key="12">
    <source>
        <dbReference type="EMBL" id="CAE7148628.1"/>
    </source>
</evidence>
<dbReference type="PROSITE" id="PS00166">
    <property type="entry name" value="ENOYL_COA_HYDRATASE"/>
    <property type="match status" value="1"/>
</dbReference>
<organism evidence="12 13">
    <name type="scientific">Symbiodinium pilosum</name>
    <name type="common">Dinoflagellate</name>
    <dbReference type="NCBI Taxonomy" id="2952"/>
    <lineage>
        <taxon>Eukaryota</taxon>
        <taxon>Sar</taxon>
        <taxon>Alveolata</taxon>
        <taxon>Dinophyceae</taxon>
        <taxon>Suessiales</taxon>
        <taxon>Symbiodiniaceae</taxon>
        <taxon>Symbiodinium</taxon>
    </lineage>
</organism>
<evidence type="ECO:0000256" key="5">
    <source>
        <dbReference type="ARBA" id="ARBA00022827"/>
    </source>
</evidence>
<dbReference type="GO" id="GO:0005886">
    <property type="term" value="C:plasma membrane"/>
    <property type="evidence" value="ECO:0007669"/>
    <property type="project" value="TreeGrafter"/>
</dbReference>
<dbReference type="InterPro" id="IPR036250">
    <property type="entry name" value="AcylCo_DH-like_C"/>
</dbReference>
<dbReference type="InterPro" id="IPR018376">
    <property type="entry name" value="Enoyl-CoA_hyd/isom_CS"/>
</dbReference>
<dbReference type="InterPro" id="IPR006091">
    <property type="entry name" value="Acyl-CoA_Oxase/DH_mid-dom"/>
</dbReference>
<comment type="caution">
    <text evidence="12">The sequence shown here is derived from an EMBL/GenBank/DDBJ whole genome shotgun (WGS) entry which is preliminary data.</text>
</comment>
<feature type="domain" description="Acyl-CoA dehydrogenase/oxidase C-terminal" evidence="9">
    <location>
        <begin position="1102"/>
        <end position="1267"/>
    </location>
</feature>
<dbReference type="InterPro" id="IPR023606">
    <property type="entry name" value="CoA-Trfase_III_dom_1_sf"/>
</dbReference>
<dbReference type="Gene3D" id="1.10.540.10">
    <property type="entry name" value="Acyl-CoA dehydrogenase/oxidase, N-terminal domain"/>
    <property type="match status" value="2"/>
</dbReference>
<comment type="similarity">
    <text evidence="2">Belongs to the CoA-transferase III family.</text>
</comment>
<dbReference type="InterPro" id="IPR044855">
    <property type="entry name" value="CoA-Trfase_III_dom3_sf"/>
</dbReference>
<dbReference type="InterPro" id="IPR009075">
    <property type="entry name" value="AcylCo_DH/oxidase_C"/>
</dbReference>
<dbReference type="FunFam" id="3.40.50.720:FF:000084">
    <property type="entry name" value="Short-chain dehydrogenase reductase"/>
    <property type="match status" value="1"/>
</dbReference>
<dbReference type="Proteomes" id="UP000649617">
    <property type="component" value="Unassembled WGS sequence"/>
</dbReference>
<keyword evidence="13" id="KW-1185">Reference proteome</keyword>
<dbReference type="InterPro" id="IPR002347">
    <property type="entry name" value="SDR_fam"/>
</dbReference>
<feature type="domain" description="Acyl-CoA oxidase/dehydrogenase middle" evidence="10">
    <location>
        <begin position="994"/>
        <end position="1081"/>
    </location>
</feature>
<sequence length="1647" mass="176921">MPSQASTNCKAAVEKSLEGTAALVTAGGTGLGLGIAKRLAHDGCRVTICARREAVLAAALDEIGNDAQYVVCDVTDDSQVKAAVEAAAEPLGRLDIAVANAGGGAAAGPLVLTDLEAWNATLALTLTSTLSTIKHAAPIMSRGNGGAIVAVSSIAGHLTHRNLGQYCVAKAGVEMLVRNSADELGHYGIRVNGVRPGLVPTEMAAGLQQTDAVREDYLAQMPLKRLGKPEDVAAAVRFLAGPEAAWITGQLLGVDGGHSLRRGPDLDAIFAPTADAQLADLMRAEVIKVEAFDGDIMRHTQKSVDGFTTTFVASNRGKKGIAIDLKHKSGNEMIKRFVPYVDVVVQNFRPGAVERMGLDYDTLKQVNPSIVYCSISGFGNKGPYINKRIYDPIIQGMSGLNAVQGGPGQRPEMIKTLIPDVVTALTAAQAITAALLARERSGQGQHVTVAMIDAMIALIWPSMMANNMRVDENGENPPPTGTARRGELIFRTTDGYITAAAVSEAEWQGLCTALDKAEWLNHDRLNTPAGRVANSATLIELLSPIFEQQASAHWLKLFDEHDVPCGPILTPADLPNNEQIIANELIEVFDHPGIGKIRQARPAAKFSATPAHIQGPAPGIGEHTRAILQQFDFSDPEIDDLYAQGELMTALVTAIDDASADKAVRVIGITGIGDTFCAGADLSPGRSRDSAEDTVERVVQLVTGIRVRCQKPVIAGINGLAIGAGLSLAMCCDIRMASSDASFHPGYARVGTSPDCGLTWTLPQAVGHERAMRFLLEIEFIDAPQALAMGMIGEVVPADVFSEAFLAYCEKIAKVAPLSATQTKLQVTQVGLPEDLEALVRTELHYTGKGLASSDGKEELNMSDNAKRDTPEQQEFRQYCRDWLASNVPPPPSFKPLKSGAELATEEHLAYYSAWQKAAYDAGLVGCDYPVEYGGGGRTRCQSVANQEMLSARTPIMPGAIGLGMAAPTLFFHGSEDLKRRLLPKLLSGEELWCQGFSEPGAGSDLASVQTFAERKGDKWVINGHKVWTSTAQFATWMILLARTDKSDKYNGLTYFVVPIKSELDKTVTVRPLIKITGETGFNEELFENLEIDDAYRLDDVGKGWQVAMTTLAHERGAGPLTSPSSGGQGAEVKKENGINEFPLLKLAQQCTRNGSPAADDAVIRDKVMKMLVRQVGIKQHRRIRSVTGLVDQQRLALQDKLLATEYQQDAAAVALEIEGPAGTLSNFDKHAPDQGKWPLSYLSSFGGTIAAGTSEIQRNILGERVLGLDFGFDADALALKDVAEKFFQDNLPTHKLHQLVAQDSDLANGSVSRWDKDLWQQVVDLGWLMVAVPERVGGMGMPAVAVTSLVEQAGRAALPGPLIATLSTSYILGACGTNNADNALGLICEGKTFSYGASNKFGAWEHNASELVLEDNQLNGALYFVQDAQKVDYFLVNAKRESEPTLVVVPANLDGLTIEPNTIIDLTRDQACLRFNQVAIEDSQIVSAPGQALAALQHATPALLAMICADMCGAAEWQLQTTADYARTRKQFDRNLGFFQAVKHPLADFMVAIDLARAHLYNAACAIDHEPDNAELYARMAKSAANDVASFGSRKSVQLHGGIGFTWESFVHIYLKRQLHSQTLWGDATYQRQKLAELILSGGESK</sequence>
<dbReference type="PRINTS" id="PR00081">
    <property type="entry name" value="GDHRDH"/>
</dbReference>
<feature type="compositionally biased region" description="Basic and acidic residues" evidence="8">
    <location>
        <begin position="855"/>
        <end position="872"/>
    </location>
</feature>
<dbReference type="Pfam" id="PF13561">
    <property type="entry name" value="adh_short_C2"/>
    <property type="match status" value="1"/>
</dbReference>
<evidence type="ECO:0000313" key="13">
    <source>
        <dbReference type="Proteomes" id="UP000649617"/>
    </source>
</evidence>
<dbReference type="InterPro" id="IPR037069">
    <property type="entry name" value="AcylCoA_DH/ox_N_sf"/>
</dbReference>
<evidence type="ECO:0000256" key="1">
    <source>
        <dbReference type="ARBA" id="ARBA00001974"/>
    </source>
</evidence>
<evidence type="ECO:0000256" key="4">
    <source>
        <dbReference type="ARBA" id="ARBA00022630"/>
    </source>
</evidence>
<comment type="cofactor">
    <cofactor evidence="1">
        <name>FAD</name>
        <dbReference type="ChEBI" id="CHEBI:57692"/>
    </cofactor>
</comment>
<gene>
    <name evidence="12" type="primary">fadE17</name>
    <name evidence="12" type="ORF">SPIL2461_LOCUS12</name>
</gene>
<evidence type="ECO:0000259" key="11">
    <source>
        <dbReference type="Pfam" id="PF02771"/>
    </source>
</evidence>
<dbReference type="EMBL" id="CAJNIZ010000001">
    <property type="protein sequence ID" value="CAE7148628.1"/>
    <property type="molecule type" value="Genomic_DNA"/>
</dbReference>
<dbReference type="SUPFAM" id="SSF51735">
    <property type="entry name" value="NAD(P)-binding Rossmann-fold domains"/>
    <property type="match status" value="1"/>
</dbReference>
<dbReference type="Gene3D" id="3.40.50.720">
    <property type="entry name" value="NAD(P)-binding Rossmann-like Domain"/>
    <property type="match status" value="1"/>
</dbReference>
<dbReference type="SUPFAM" id="SSF56645">
    <property type="entry name" value="Acyl-CoA dehydrogenase NM domain-like"/>
    <property type="match status" value="2"/>
</dbReference>
<dbReference type="InterPro" id="IPR003673">
    <property type="entry name" value="CoA-Trfase_fam_III"/>
</dbReference>
<dbReference type="Pfam" id="PF02771">
    <property type="entry name" value="Acyl-CoA_dh_N"/>
    <property type="match status" value="2"/>
</dbReference>
<dbReference type="Gene3D" id="3.30.1540.10">
    <property type="entry name" value="formyl-coa transferase, domain 3"/>
    <property type="match status" value="1"/>
</dbReference>
<dbReference type="Gene3D" id="3.40.50.10540">
    <property type="entry name" value="Crotonobetainyl-coa:carnitine coa-transferase, domain 1"/>
    <property type="match status" value="1"/>
</dbReference>
<evidence type="ECO:0000256" key="2">
    <source>
        <dbReference type="ARBA" id="ARBA00008383"/>
    </source>
</evidence>
<dbReference type="CDD" id="cd00567">
    <property type="entry name" value="ACAD"/>
    <property type="match status" value="1"/>
</dbReference>
<dbReference type="SUPFAM" id="SSF47203">
    <property type="entry name" value="Acyl-CoA dehydrogenase C-terminal domain-like"/>
    <property type="match status" value="2"/>
</dbReference>
<dbReference type="InterPro" id="IPR029045">
    <property type="entry name" value="ClpP/crotonase-like_dom_sf"/>
</dbReference>
<dbReference type="InterPro" id="IPR036291">
    <property type="entry name" value="NAD(P)-bd_dom_sf"/>
</dbReference>
<dbReference type="CDD" id="cd05233">
    <property type="entry name" value="SDR_c"/>
    <property type="match status" value="1"/>
</dbReference>
<dbReference type="PANTHER" id="PTHR43292">
    <property type="entry name" value="ACYL-COA DEHYDROGENASE"/>
    <property type="match status" value="1"/>
</dbReference>
<evidence type="ECO:0000256" key="6">
    <source>
        <dbReference type="ARBA" id="ARBA00023002"/>
    </source>
</evidence>
<evidence type="ECO:0000259" key="10">
    <source>
        <dbReference type="Pfam" id="PF02770"/>
    </source>
</evidence>
<feature type="domain" description="Acyl-CoA dehydrogenase/oxidase N-terminal" evidence="11">
    <location>
        <begin position="1278"/>
        <end position="1371"/>
    </location>
</feature>
<dbReference type="SUPFAM" id="SSF89796">
    <property type="entry name" value="CoA-transferase family III (CaiB/BaiF)"/>
    <property type="match status" value="1"/>
</dbReference>
<dbReference type="InterPro" id="IPR046373">
    <property type="entry name" value="Acyl-CoA_Oxase/DH_mid-dom_sf"/>
</dbReference>
<dbReference type="Pfam" id="PF02770">
    <property type="entry name" value="Acyl-CoA_dh_M"/>
    <property type="match status" value="1"/>
</dbReference>
<dbReference type="NCBIfam" id="NF005559">
    <property type="entry name" value="PRK07231.1"/>
    <property type="match status" value="1"/>
</dbReference>
<proteinExistence type="inferred from homology"/>
<comment type="similarity">
    <text evidence="7">Belongs to the enoyl-CoA hydratase/isomerase family.</text>
</comment>
<dbReference type="GO" id="GO:0016627">
    <property type="term" value="F:oxidoreductase activity, acting on the CH-CH group of donors"/>
    <property type="evidence" value="ECO:0007669"/>
    <property type="project" value="InterPro"/>
</dbReference>
<dbReference type="InterPro" id="IPR009100">
    <property type="entry name" value="AcylCoA_DH/oxidase_NM_dom_sf"/>
</dbReference>
<dbReference type="InterPro" id="IPR013786">
    <property type="entry name" value="AcylCoA_DH/ox_N"/>
</dbReference>
<evidence type="ECO:0000259" key="9">
    <source>
        <dbReference type="Pfam" id="PF00441"/>
    </source>
</evidence>
<dbReference type="GO" id="GO:0050660">
    <property type="term" value="F:flavin adenine dinucleotide binding"/>
    <property type="evidence" value="ECO:0007669"/>
    <property type="project" value="InterPro"/>
</dbReference>
<dbReference type="SUPFAM" id="SSF52096">
    <property type="entry name" value="ClpP/crotonase"/>
    <property type="match status" value="1"/>
</dbReference>
<accession>A0A812IKZ9</accession>
<dbReference type="Gene3D" id="1.20.140.10">
    <property type="entry name" value="Butyryl-CoA Dehydrogenase, subunit A, domain 3"/>
    <property type="match status" value="2"/>
</dbReference>
<dbReference type="Pfam" id="PF00441">
    <property type="entry name" value="Acyl-CoA_dh_1"/>
    <property type="match status" value="2"/>
</dbReference>
<dbReference type="Pfam" id="PF02515">
    <property type="entry name" value="CoA_transf_3"/>
    <property type="match status" value="1"/>
</dbReference>
<dbReference type="InterPro" id="IPR052161">
    <property type="entry name" value="Mycobact_Acyl-CoA_DH"/>
</dbReference>
<name>A0A812IKZ9_SYMPI</name>
<dbReference type="PANTHER" id="PTHR43292:SF4">
    <property type="entry name" value="ACYL-COA DEHYDROGENASE FADE34"/>
    <property type="match status" value="1"/>
</dbReference>
<keyword evidence="4" id="KW-0285">Flavoprotein</keyword>
<protein>
    <submittedName>
        <fullName evidence="12">FadE17 protein</fullName>
    </submittedName>
</protein>
<feature type="region of interest" description="Disordered" evidence="8">
    <location>
        <begin position="851"/>
        <end position="872"/>
    </location>
</feature>
<feature type="domain" description="Acyl-CoA dehydrogenase/oxidase C-terminal" evidence="9">
    <location>
        <begin position="1507"/>
        <end position="1638"/>
    </location>
</feature>
<dbReference type="Gene3D" id="2.40.110.10">
    <property type="entry name" value="Butyryl-CoA Dehydrogenase, subunit A, domain 2"/>
    <property type="match status" value="2"/>
</dbReference>
<evidence type="ECO:0000256" key="3">
    <source>
        <dbReference type="ARBA" id="ARBA00009347"/>
    </source>
</evidence>
<dbReference type="Gene3D" id="3.90.226.10">
    <property type="entry name" value="2-enoyl-CoA Hydratase, Chain A, domain 1"/>
    <property type="match status" value="1"/>
</dbReference>
<evidence type="ECO:0000256" key="7">
    <source>
        <dbReference type="RuleBase" id="RU003707"/>
    </source>
</evidence>
<dbReference type="CDD" id="cd06558">
    <property type="entry name" value="crotonase-like"/>
    <property type="match status" value="1"/>
</dbReference>
<dbReference type="OrthoDB" id="421515at2759"/>
<keyword evidence="6" id="KW-0560">Oxidoreductase</keyword>
<comment type="similarity">
    <text evidence="3">Belongs to the acyl-CoA dehydrogenase family.</text>
</comment>
<feature type="domain" description="Acyl-CoA dehydrogenase/oxidase N-terminal" evidence="11">
    <location>
        <begin position="870"/>
        <end position="990"/>
    </location>
</feature>
<dbReference type="InterPro" id="IPR001753">
    <property type="entry name" value="Enoyl-CoA_hydra/iso"/>
</dbReference>